<evidence type="ECO:0000256" key="17">
    <source>
        <dbReference type="ARBA" id="ARBA00047640"/>
    </source>
</evidence>
<feature type="domain" description="ABC transporter" evidence="18">
    <location>
        <begin position="19"/>
        <end position="273"/>
    </location>
</feature>
<dbReference type="GO" id="GO:0005886">
    <property type="term" value="C:plasma membrane"/>
    <property type="evidence" value="ECO:0007669"/>
    <property type="project" value="UniProtKB-SubCell"/>
</dbReference>
<evidence type="ECO:0000256" key="5">
    <source>
        <dbReference type="ARBA" id="ARBA00022475"/>
    </source>
</evidence>
<comment type="similarity">
    <text evidence="14">Belongs to the ABC transporter superfamily. Glutathione importer (TC 3.A.1.5.11) family.</text>
</comment>
<dbReference type="Gene3D" id="3.40.50.300">
    <property type="entry name" value="P-loop containing nucleotide triphosphate hydrolases"/>
    <property type="match status" value="2"/>
</dbReference>
<comment type="subunit">
    <text evidence="3">The complex is composed of two ATP-binding proteins (GsiA), two transmembrane proteins (GsiC and GsiD) and a solute-binding protein (GsiB).</text>
</comment>
<dbReference type="EC" id="7.4.2.10" evidence="15"/>
<evidence type="ECO:0000256" key="1">
    <source>
        <dbReference type="ARBA" id="ARBA00004417"/>
    </source>
</evidence>
<dbReference type="NCBIfam" id="NF007739">
    <property type="entry name" value="PRK10419.1"/>
    <property type="match status" value="2"/>
</dbReference>
<dbReference type="PANTHER" id="PTHR43776:SF15">
    <property type="entry name" value="GLUTATHIONE IMPORT ATP-BINDING PROTEIN GSIA"/>
    <property type="match status" value="1"/>
</dbReference>
<dbReference type="PANTHER" id="PTHR43776">
    <property type="entry name" value="TRANSPORT ATP-BINDING PROTEIN"/>
    <property type="match status" value="1"/>
</dbReference>
<dbReference type="InterPro" id="IPR003593">
    <property type="entry name" value="AAA+_ATPase"/>
</dbReference>
<protein>
    <recommendedName>
        <fullName evidence="16">Glutathione import ATP-binding protein GsiA</fullName>
        <ecNumber evidence="15">7.4.2.10</ecNumber>
    </recommendedName>
</protein>
<dbReference type="InterPro" id="IPR017871">
    <property type="entry name" value="ABC_transporter-like_CS"/>
</dbReference>
<evidence type="ECO:0000313" key="20">
    <source>
        <dbReference type="Proteomes" id="UP000288794"/>
    </source>
</evidence>
<dbReference type="AlphaFoldDB" id="A0A443ICS1"/>
<keyword evidence="12" id="KW-0472">Membrane</keyword>
<keyword evidence="6" id="KW-0997">Cell inner membrane</keyword>
<dbReference type="PROSITE" id="PS50893">
    <property type="entry name" value="ABC_TRANSPORTER_2"/>
    <property type="match status" value="2"/>
</dbReference>
<dbReference type="RefSeq" id="WP_128177768.1">
    <property type="nucleotide sequence ID" value="NZ_CP071409.1"/>
</dbReference>
<dbReference type="GO" id="GO:0015833">
    <property type="term" value="P:peptide transport"/>
    <property type="evidence" value="ECO:0007669"/>
    <property type="project" value="InterPro"/>
</dbReference>
<evidence type="ECO:0000256" key="11">
    <source>
        <dbReference type="ARBA" id="ARBA00022967"/>
    </source>
</evidence>
<keyword evidence="20" id="KW-1185">Reference proteome</keyword>
<proteinExistence type="inferred from homology"/>
<dbReference type="NCBIfam" id="NF007613">
    <property type="entry name" value="PRK10261.1"/>
    <property type="match status" value="1"/>
</dbReference>
<dbReference type="InterPro" id="IPR027417">
    <property type="entry name" value="P-loop_NTPase"/>
</dbReference>
<keyword evidence="8" id="KW-0547">Nucleotide-binding</keyword>
<evidence type="ECO:0000256" key="16">
    <source>
        <dbReference type="ARBA" id="ARBA00041187"/>
    </source>
</evidence>
<evidence type="ECO:0000256" key="12">
    <source>
        <dbReference type="ARBA" id="ARBA00023136"/>
    </source>
</evidence>
<evidence type="ECO:0000256" key="4">
    <source>
        <dbReference type="ARBA" id="ARBA00022448"/>
    </source>
</evidence>
<evidence type="ECO:0000256" key="3">
    <source>
        <dbReference type="ARBA" id="ARBA00011469"/>
    </source>
</evidence>
<reference evidence="19 20" key="1">
    <citation type="submission" date="2014-04" db="EMBL/GenBank/DDBJ databases">
        <title>Draft genome sequence of Pantoea beijingensis strain LMG 27579, an emerging pathogen to Pleurotus eryngii with potential industrial application.</title>
        <authorList>
            <person name="Xu F."/>
            <person name="Liu Y."/>
            <person name="Wang S."/>
            <person name="Yin Y."/>
            <person name="Ma Y."/>
            <person name="Zhao S."/>
            <person name="Rong C."/>
        </authorList>
    </citation>
    <scope>NUCLEOTIDE SEQUENCE [LARGE SCALE GENOMIC DNA]</scope>
    <source>
        <strain evidence="19 20">LMG 27579</strain>
    </source>
</reference>
<dbReference type="GO" id="GO:0055085">
    <property type="term" value="P:transmembrane transport"/>
    <property type="evidence" value="ECO:0007669"/>
    <property type="project" value="UniProtKB-ARBA"/>
</dbReference>
<dbReference type="InterPro" id="IPR003439">
    <property type="entry name" value="ABC_transporter-like_ATP-bd"/>
</dbReference>
<dbReference type="FunFam" id="3.40.50.300:FF:000016">
    <property type="entry name" value="Oligopeptide ABC transporter ATP-binding component"/>
    <property type="match status" value="2"/>
</dbReference>
<evidence type="ECO:0000256" key="8">
    <source>
        <dbReference type="ARBA" id="ARBA00022741"/>
    </source>
</evidence>
<keyword evidence="4" id="KW-0813">Transport</keyword>
<dbReference type="InterPro" id="IPR050319">
    <property type="entry name" value="ABC_transp_ATP-bind"/>
</dbReference>
<dbReference type="NCBIfam" id="NF008453">
    <property type="entry name" value="PRK11308.1"/>
    <property type="match status" value="2"/>
</dbReference>
<keyword evidence="5" id="KW-1003">Cell membrane</keyword>
<evidence type="ECO:0000256" key="14">
    <source>
        <dbReference type="ARBA" id="ARBA00038416"/>
    </source>
</evidence>
<evidence type="ECO:0000256" key="13">
    <source>
        <dbReference type="ARBA" id="ARBA00037530"/>
    </source>
</evidence>
<sequence>MSDSRSVGLLLPEQQVLAVRNLSVSFTHDGATTHAVRQLSLDVQRGETLAIVGESGSGKSVTSLALMRLIEQGGGTIDSGEIWLRRRNGTPLDLATLRQSQMRGIRGADMAMIFQEPMTSLNPVFTVGEQIAESIRQHQHKDHREALTEARRMLDLVRIPEAQNVLGRYPHQLSGGMRQRVMIAMALSCRPALLIADEPTTALDVTIQAQILQLIRVLQKEMEMAVIFITHDMGVVAEMADRVQVMYRGEVVETAPVETLFSHPQQEYTRALLAAVPKLGSMSGQHLPAKFPLLRANAAPEEAKPQNTVQAGAAPILQVRDLVTRFDVRSGIFNRVTRRVHAVEKVSFDLYPGETLALVGESGCGKSTTGRSLLRLVETQGGSITFNGQRIDRLKNSELSHLRRDIQFIFQDPYASLDPRLTVGFSIMEPLLVHGVMKGREAEARVAWLLERVGLLPEHAQRYPHEFSGGQRQRICIARALALNPKVVIADESVSALDVSIQAQIVNLMLDLQREFGIAFLFISHDMAVVERISHRVAVMYLGQIVEIGPRQSVFEHPQHPYTRKLMSAVPVADPQHRRRERALLVDEIPSPIRALGDEPEVAPLVEVSAGHYVARHAISGA</sequence>
<comment type="similarity">
    <text evidence="2">Belongs to the ABC transporter superfamily. Drug exporter-2 (TC 3.A.1.117) family.</text>
</comment>
<dbReference type="Pfam" id="PF08352">
    <property type="entry name" value="oligo_HPY"/>
    <property type="match status" value="2"/>
</dbReference>
<comment type="function">
    <text evidence="13">Part of the ABC transporter complex GsiABCD involved in glutathione import. Responsible for energy coupling to the transport system.</text>
</comment>
<keyword evidence="7" id="KW-0677">Repeat</keyword>
<dbReference type="Proteomes" id="UP000288794">
    <property type="component" value="Unassembled WGS sequence"/>
</dbReference>
<keyword evidence="9" id="KW-0378">Hydrolase</keyword>
<dbReference type="Pfam" id="PF00005">
    <property type="entry name" value="ABC_tran"/>
    <property type="match status" value="2"/>
</dbReference>
<dbReference type="CDD" id="cd03257">
    <property type="entry name" value="ABC_NikE_OppD_transporters"/>
    <property type="match status" value="2"/>
</dbReference>
<keyword evidence="10 19" id="KW-0067">ATP-binding</keyword>
<dbReference type="SMART" id="SM00382">
    <property type="entry name" value="AAA"/>
    <property type="match status" value="2"/>
</dbReference>
<dbReference type="GO" id="GO:0005524">
    <property type="term" value="F:ATP binding"/>
    <property type="evidence" value="ECO:0007669"/>
    <property type="project" value="UniProtKB-KW"/>
</dbReference>
<evidence type="ECO:0000256" key="2">
    <source>
        <dbReference type="ARBA" id="ARBA00006526"/>
    </source>
</evidence>
<evidence type="ECO:0000313" key="19">
    <source>
        <dbReference type="EMBL" id="RWR02081.1"/>
    </source>
</evidence>
<name>A0A443ICS1_9GAMM</name>
<comment type="subcellular location">
    <subcellularLocation>
        <location evidence="1">Cell inner membrane</location>
        <topology evidence="1">Peripheral membrane protein</topology>
    </subcellularLocation>
</comment>
<organism evidence="19 20">
    <name type="scientific">[Pantoea] beijingensis</name>
    <dbReference type="NCBI Taxonomy" id="1324864"/>
    <lineage>
        <taxon>Bacteria</taxon>
        <taxon>Pseudomonadati</taxon>
        <taxon>Pseudomonadota</taxon>
        <taxon>Gammaproteobacteria</taxon>
        <taxon>Enterobacterales</taxon>
        <taxon>Erwiniaceae</taxon>
        <taxon>Erwinia</taxon>
    </lineage>
</organism>
<evidence type="ECO:0000256" key="7">
    <source>
        <dbReference type="ARBA" id="ARBA00022737"/>
    </source>
</evidence>
<comment type="catalytic activity">
    <reaction evidence="17">
        <text>glutathione(out) + ATP + H2O = glutathione(in) + ADP + phosphate + H(+)</text>
        <dbReference type="Rhea" id="RHEA:29791"/>
        <dbReference type="ChEBI" id="CHEBI:15377"/>
        <dbReference type="ChEBI" id="CHEBI:15378"/>
        <dbReference type="ChEBI" id="CHEBI:30616"/>
        <dbReference type="ChEBI" id="CHEBI:43474"/>
        <dbReference type="ChEBI" id="CHEBI:57925"/>
        <dbReference type="ChEBI" id="CHEBI:456216"/>
        <dbReference type="EC" id="7.4.2.10"/>
    </reaction>
</comment>
<dbReference type="GO" id="GO:0016887">
    <property type="term" value="F:ATP hydrolysis activity"/>
    <property type="evidence" value="ECO:0007669"/>
    <property type="project" value="InterPro"/>
</dbReference>
<feature type="domain" description="ABC transporter" evidence="18">
    <location>
        <begin position="317"/>
        <end position="567"/>
    </location>
</feature>
<gene>
    <name evidence="19" type="ORF">ED28_10650</name>
</gene>
<accession>A0A443ICS1</accession>
<evidence type="ECO:0000256" key="9">
    <source>
        <dbReference type="ARBA" id="ARBA00022801"/>
    </source>
</evidence>
<dbReference type="InterPro" id="IPR013563">
    <property type="entry name" value="Oligopep_ABC_C"/>
</dbReference>
<evidence type="ECO:0000256" key="6">
    <source>
        <dbReference type="ARBA" id="ARBA00022519"/>
    </source>
</evidence>
<dbReference type="PROSITE" id="PS00211">
    <property type="entry name" value="ABC_TRANSPORTER_1"/>
    <property type="match status" value="2"/>
</dbReference>
<keyword evidence="11" id="KW-1278">Translocase</keyword>
<evidence type="ECO:0000256" key="10">
    <source>
        <dbReference type="ARBA" id="ARBA00022840"/>
    </source>
</evidence>
<comment type="caution">
    <text evidence="19">The sequence shown here is derived from an EMBL/GenBank/DDBJ whole genome shotgun (WGS) entry which is preliminary data.</text>
</comment>
<dbReference type="SUPFAM" id="SSF52540">
    <property type="entry name" value="P-loop containing nucleoside triphosphate hydrolases"/>
    <property type="match status" value="2"/>
</dbReference>
<evidence type="ECO:0000256" key="15">
    <source>
        <dbReference type="ARBA" id="ARBA00039050"/>
    </source>
</evidence>
<evidence type="ECO:0000259" key="18">
    <source>
        <dbReference type="PROSITE" id="PS50893"/>
    </source>
</evidence>
<dbReference type="EMBL" id="JMEE01000031">
    <property type="protein sequence ID" value="RWR02081.1"/>
    <property type="molecule type" value="Genomic_DNA"/>
</dbReference>